<comment type="caution">
    <text evidence="7">The sequence shown here is derived from an EMBL/GenBank/DDBJ whole genome shotgun (WGS) entry which is preliminary data.</text>
</comment>
<feature type="binding site" evidence="4">
    <location>
        <position position="291"/>
    </location>
    <ligand>
        <name>S-adenosyl-L-methionine</name>
        <dbReference type="ChEBI" id="CHEBI:59789"/>
    </ligand>
</feature>
<dbReference type="SUPFAM" id="SSF53335">
    <property type="entry name" value="S-adenosyl-L-methionine-dependent methyltransferases"/>
    <property type="match status" value="1"/>
</dbReference>
<dbReference type="PANTHER" id="PTHR11061">
    <property type="entry name" value="RNA M5U METHYLTRANSFERASE"/>
    <property type="match status" value="1"/>
</dbReference>
<dbReference type="PROSITE" id="PS51687">
    <property type="entry name" value="SAM_MT_RNA_M5U"/>
    <property type="match status" value="1"/>
</dbReference>
<evidence type="ECO:0000256" key="2">
    <source>
        <dbReference type="ARBA" id="ARBA00022679"/>
    </source>
</evidence>
<dbReference type="Pfam" id="PF05958">
    <property type="entry name" value="tRNA_U5-meth_tr"/>
    <property type="match status" value="1"/>
</dbReference>
<keyword evidence="2 4" id="KW-0808">Transferase</keyword>
<protein>
    <submittedName>
        <fullName evidence="7">23S rRNA (Uracil(1939)-C(5))-methyltransferase RlmD</fullName>
    </submittedName>
</protein>
<dbReference type="InterPro" id="IPR012340">
    <property type="entry name" value="NA-bd_OB-fold"/>
</dbReference>
<feature type="active site" description="Nucleophile" evidence="4">
    <location>
        <position position="413"/>
    </location>
</feature>
<dbReference type="PROSITE" id="PS50926">
    <property type="entry name" value="TRAM"/>
    <property type="match status" value="1"/>
</dbReference>
<dbReference type="CDD" id="cd02440">
    <property type="entry name" value="AdoMet_MTases"/>
    <property type="match status" value="1"/>
</dbReference>
<dbReference type="InterPro" id="IPR030390">
    <property type="entry name" value="MeTrfase_TrmA_AS"/>
</dbReference>
<dbReference type="Gene3D" id="3.40.50.150">
    <property type="entry name" value="Vaccinia Virus protein VP39"/>
    <property type="match status" value="1"/>
</dbReference>
<dbReference type="EMBL" id="PKGS01000002">
    <property type="protein sequence ID" value="PKZ17066.1"/>
    <property type="molecule type" value="Genomic_DNA"/>
</dbReference>
<gene>
    <name evidence="7" type="ORF">CYJ34_04600</name>
</gene>
<proteinExistence type="inferred from homology"/>
<evidence type="ECO:0000313" key="7">
    <source>
        <dbReference type="EMBL" id="PKZ17066.1"/>
    </source>
</evidence>
<sequence length="549" mass="63116">MRKKKNSEVKITDVKYPNISIGQDQDGNTVEFKGGVLGQTCKVKITRNRKDYKKGKYIELLENSSLENSRNYCPQADICGGCAYQKLPYETELMLKQDMVKKLLADNDICYEDEIPINRSPNVEAFRNKMEYTFGDAYIGGELILGLHRQNRFYEIVNTIDCNVIDEDFNTIRSAVQKYFREKNTDFYHKSKKEGLLRHFIIRKAHRTGEIMAILVTTSDESFDQIRKKLFVNFLNNVELNGKIVSIFHVINDSPADAVVPERVKLLYGKDHITEQMLGLKFNISPFSFFQPNVFTAEKLYKKALDFAEIDESMNILDLYSGTGTITQVMASRAKSATGIEIVAEAVEKAKENARINEIENINFLCGDVLEEIENAKGNYDVVILDPPRAGIMPEALEKIIAINPKKFVYISCNPKTQVENLKDFIANGYEIKKYEIIDQFPNSRHVETVALLSKLDVDKHINIEIELDELDLTSAESKATYAQIKEYVWNKFQLKVPTLYIAQIKRKCGIELREHYNKSKKEKQIIPQCTPEKEEAIMDALRHFKMIE</sequence>
<dbReference type="PROSITE" id="PS01230">
    <property type="entry name" value="TRMA_1"/>
    <property type="match status" value="1"/>
</dbReference>
<dbReference type="Gene3D" id="2.40.50.140">
    <property type="entry name" value="Nucleic acid-binding proteins"/>
    <property type="match status" value="1"/>
</dbReference>
<feature type="binding site" evidence="4">
    <location>
        <position position="386"/>
    </location>
    <ligand>
        <name>S-adenosyl-L-methionine</name>
        <dbReference type="ChEBI" id="CHEBI:59789"/>
    </ligand>
</feature>
<organism evidence="7 8">
    <name type="scientific">Anaerococcus octavius</name>
    <dbReference type="NCBI Taxonomy" id="54007"/>
    <lineage>
        <taxon>Bacteria</taxon>
        <taxon>Bacillati</taxon>
        <taxon>Bacillota</taxon>
        <taxon>Tissierellia</taxon>
        <taxon>Tissierellales</taxon>
        <taxon>Peptoniphilaceae</taxon>
        <taxon>Anaerococcus</taxon>
    </lineage>
</organism>
<dbReference type="InterPro" id="IPR010280">
    <property type="entry name" value="U5_MeTrfase_fam"/>
</dbReference>
<dbReference type="InterPro" id="IPR029063">
    <property type="entry name" value="SAM-dependent_MTases_sf"/>
</dbReference>
<feature type="binding site" evidence="4">
    <location>
        <position position="320"/>
    </location>
    <ligand>
        <name>S-adenosyl-L-methionine</name>
        <dbReference type="ChEBI" id="CHEBI:59789"/>
    </ligand>
</feature>
<name>A0A2I1MAA6_9FIRM</name>
<evidence type="ECO:0000256" key="3">
    <source>
        <dbReference type="ARBA" id="ARBA00022691"/>
    </source>
</evidence>
<keyword evidence="1 4" id="KW-0489">Methyltransferase</keyword>
<evidence type="ECO:0000256" key="4">
    <source>
        <dbReference type="PROSITE-ProRule" id="PRU01024"/>
    </source>
</evidence>
<dbReference type="Proteomes" id="UP000234335">
    <property type="component" value="Unassembled WGS sequence"/>
</dbReference>
<comment type="similarity">
    <text evidence="4">Belongs to the class I-like SAM-binding methyltransferase superfamily. RNA M5U methyltransferase family.</text>
</comment>
<reference evidence="7 8" key="1">
    <citation type="submission" date="2017-12" db="EMBL/GenBank/DDBJ databases">
        <title>Phylogenetic diversity of female urinary microbiome.</title>
        <authorList>
            <person name="Thomas-White K."/>
            <person name="Wolfe A.J."/>
        </authorList>
    </citation>
    <scope>NUCLEOTIDE SEQUENCE [LARGE SCALE GENOMIC DNA]</scope>
    <source>
        <strain evidence="7 8">UMB0119</strain>
    </source>
</reference>
<keyword evidence="3 4" id="KW-0949">S-adenosyl-L-methionine</keyword>
<evidence type="ECO:0000313" key="8">
    <source>
        <dbReference type="Proteomes" id="UP000234335"/>
    </source>
</evidence>
<feature type="active site" evidence="5">
    <location>
        <position position="413"/>
    </location>
</feature>
<feature type="domain" description="TRAM" evidence="6">
    <location>
        <begin position="1"/>
        <end position="59"/>
    </location>
</feature>
<dbReference type="PANTHER" id="PTHR11061:SF30">
    <property type="entry name" value="TRNA (URACIL(54)-C(5))-METHYLTRANSFERASE"/>
    <property type="match status" value="1"/>
</dbReference>
<dbReference type="Gene3D" id="2.40.50.1070">
    <property type="match status" value="1"/>
</dbReference>
<dbReference type="AlphaFoldDB" id="A0A2I1MAA6"/>
<evidence type="ECO:0000256" key="5">
    <source>
        <dbReference type="PROSITE-ProRule" id="PRU10015"/>
    </source>
</evidence>
<dbReference type="InterPro" id="IPR002792">
    <property type="entry name" value="TRAM_dom"/>
</dbReference>
<evidence type="ECO:0000256" key="1">
    <source>
        <dbReference type="ARBA" id="ARBA00022603"/>
    </source>
</evidence>
<dbReference type="GO" id="GO:0070041">
    <property type="term" value="F:rRNA (uridine-C5-)-methyltransferase activity"/>
    <property type="evidence" value="ECO:0007669"/>
    <property type="project" value="TreeGrafter"/>
</dbReference>
<dbReference type="RefSeq" id="WP_101540137.1">
    <property type="nucleotide sequence ID" value="NZ_PKGS01000002.1"/>
</dbReference>
<accession>A0A2I1MAA6</accession>
<dbReference type="NCBIfam" id="TIGR00479">
    <property type="entry name" value="rumA"/>
    <property type="match status" value="1"/>
</dbReference>
<evidence type="ECO:0000259" key="6">
    <source>
        <dbReference type="PROSITE" id="PS50926"/>
    </source>
</evidence>
<keyword evidence="8" id="KW-1185">Reference proteome</keyword>
<dbReference type="GO" id="GO:0070475">
    <property type="term" value="P:rRNA base methylation"/>
    <property type="evidence" value="ECO:0007669"/>
    <property type="project" value="TreeGrafter"/>
</dbReference>
<feature type="binding site" evidence="4">
    <location>
        <position position="341"/>
    </location>
    <ligand>
        <name>S-adenosyl-L-methionine</name>
        <dbReference type="ChEBI" id="CHEBI:59789"/>
    </ligand>
</feature>